<dbReference type="CDD" id="cd22842">
    <property type="entry name" value="Gal_Rha_Lectin_BGal"/>
    <property type="match status" value="1"/>
</dbReference>
<keyword evidence="9" id="KW-0325">Glycoprotein</keyword>
<proteinExistence type="inferred from homology"/>
<evidence type="ECO:0000256" key="2">
    <source>
        <dbReference type="ARBA" id="ARBA00004271"/>
    </source>
</evidence>
<dbReference type="Pfam" id="PF02140">
    <property type="entry name" value="SUEL_Lectin"/>
    <property type="match status" value="1"/>
</dbReference>
<dbReference type="InterPro" id="IPR041392">
    <property type="entry name" value="GHD"/>
</dbReference>
<dbReference type="InterPro" id="IPR048913">
    <property type="entry name" value="BetaGal_gal-bd"/>
</dbReference>
<keyword evidence="10 11" id="KW-0326">Glycosidase</keyword>
<dbReference type="Pfam" id="PF17834">
    <property type="entry name" value="GHD"/>
    <property type="match status" value="1"/>
</dbReference>
<gene>
    <name evidence="15" type="ORF">LTRI10_LOCUS49675</name>
</gene>
<organism evidence="15 16">
    <name type="scientific">Linum trigynum</name>
    <dbReference type="NCBI Taxonomy" id="586398"/>
    <lineage>
        <taxon>Eukaryota</taxon>
        <taxon>Viridiplantae</taxon>
        <taxon>Streptophyta</taxon>
        <taxon>Embryophyta</taxon>
        <taxon>Tracheophyta</taxon>
        <taxon>Spermatophyta</taxon>
        <taxon>Magnoliopsida</taxon>
        <taxon>eudicotyledons</taxon>
        <taxon>Gunneridae</taxon>
        <taxon>Pentapetalae</taxon>
        <taxon>rosids</taxon>
        <taxon>fabids</taxon>
        <taxon>Malpighiales</taxon>
        <taxon>Linaceae</taxon>
        <taxon>Linum</taxon>
    </lineage>
</organism>
<evidence type="ECO:0000256" key="13">
    <source>
        <dbReference type="SAM" id="SignalP"/>
    </source>
</evidence>
<dbReference type="InterPro" id="IPR043159">
    <property type="entry name" value="Lectin_gal-bd_sf"/>
</dbReference>
<sequence>MTASSSKMVVATTTTIAAFLLLLLLLVLNSPVDAHEKFHKGVGVTYDARSLIINGKRELLFSGSIHYPRSTADMWPKLLEDAKRGGINVIQTYVFWNIHEPEEGKFNFEGRFDLVKFVKLIGEHGLYATIRLGPFIQAEWNHGGLPYWLREVPNIIFRSYNEPYMQHMERFVKMIVEMLRDAKLFAGQGGPIILAQIENEYNTVQLAYRDLGNKYVQWAGNMAVGLNIGVPWIMCRQRDAPGPVINSCNGRQCGDTFSGPNAPNKPALWTENWTAQFRVFGDPPSQRSAEDTAFSVARWFSKNGSLVNYYMYHGGTNLGRTAASFVTTRYYDEAPIDEFGLERGPKYGHLKDVHKALNLCKKALLWGSTSAPRLNPDVEARIYEQPGTDVCAAFLTNNHTRLAHTVKFKGQEYYLPPRSISILPDCKTVVLNTATILAQHNSRNFIRSAVTNKLDWKMIVEAIPTNLKVVSSTPMELYFLTKDKTDYAWYTTTINLDPRDLSMRKDILPVLRVASLGHAMLAFVNGQFVGSAHGSQIDKSFVLQKSVELKPGINYISLLGTLIGLPDSGAYMEHRFAGPRGVSILGLNTGTLDLSQNGYGQQVGLVGEHDELFSDGGSKKGKGKWIDIPKVGKGPPLTWYKAKFDAPEGNDPVAVSMYGMIKGMIWINGQSIGRYWMSYISPLGDPTQAEYLIPRSYLKPKDNLIVVLEEEPAHPSNITILTVNRDTICSYVSELSPPSVRQWERKGDKFRPVGAEAKVGAHLMCPVGKKIAVVDFSSYGDPYGACGGFSQGRCSSPVSKQVVEQSCLGKEVCNVQLEKGLFEKNGDPCPNVKKKTLAIQVTCR</sequence>
<evidence type="ECO:0000313" key="16">
    <source>
        <dbReference type="Proteomes" id="UP001497516"/>
    </source>
</evidence>
<comment type="catalytic activity">
    <reaction evidence="1 11">
        <text>Hydrolysis of terminal non-reducing beta-D-galactose residues in beta-D-galactosides.</text>
        <dbReference type="EC" id="3.2.1.23"/>
    </reaction>
</comment>
<dbReference type="SUPFAM" id="SSF49785">
    <property type="entry name" value="Galactose-binding domain-like"/>
    <property type="match status" value="2"/>
</dbReference>
<feature type="signal peptide" evidence="13">
    <location>
        <begin position="1"/>
        <end position="34"/>
    </location>
</feature>
<feature type="chain" id="PRO_5043404914" description="Beta-galactosidase" evidence="13">
    <location>
        <begin position="35"/>
        <end position="844"/>
    </location>
</feature>
<keyword evidence="5" id="KW-0052">Apoplast</keyword>
<evidence type="ECO:0000256" key="4">
    <source>
        <dbReference type="ARBA" id="ARBA00012756"/>
    </source>
</evidence>
<reference evidence="15 16" key="1">
    <citation type="submission" date="2024-04" db="EMBL/GenBank/DDBJ databases">
        <authorList>
            <person name="Fracassetti M."/>
        </authorList>
    </citation>
    <scope>NUCLEOTIDE SEQUENCE [LARGE SCALE GENOMIC DNA]</scope>
</reference>
<dbReference type="Proteomes" id="UP001497516">
    <property type="component" value="Chromosome 9"/>
</dbReference>
<dbReference type="EC" id="3.2.1.23" evidence="4 11"/>
<dbReference type="GO" id="GO:0004565">
    <property type="term" value="F:beta-galactosidase activity"/>
    <property type="evidence" value="ECO:0007669"/>
    <property type="project" value="UniProtKB-EC"/>
</dbReference>
<dbReference type="FunFam" id="2.60.120.260:FF:000050">
    <property type="entry name" value="Beta-galactosidase"/>
    <property type="match status" value="1"/>
</dbReference>
<dbReference type="GO" id="GO:0030246">
    <property type="term" value="F:carbohydrate binding"/>
    <property type="evidence" value="ECO:0007669"/>
    <property type="project" value="InterPro"/>
</dbReference>
<dbReference type="Gene3D" id="2.60.120.260">
    <property type="entry name" value="Galactose-binding domain-like"/>
    <property type="match status" value="1"/>
</dbReference>
<dbReference type="Pfam" id="PF21467">
    <property type="entry name" value="BetaGal_gal-bd"/>
    <property type="match status" value="1"/>
</dbReference>
<dbReference type="SUPFAM" id="SSF51445">
    <property type="entry name" value="(Trans)glycosidases"/>
    <property type="match status" value="1"/>
</dbReference>
<dbReference type="PANTHER" id="PTHR23421">
    <property type="entry name" value="BETA-GALACTOSIDASE RELATED"/>
    <property type="match status" value="1"/>
</dbReference>
<comment type="similarity">
    <text evidence="3 12">Belongs to the glycosyl hydrolase 35 family.</text>
</comment>
<dbReference type="InterPro" id="IPR017853">
    <property type="entry name" value="GH"/>
</dbReference>
<dbReference type="Gene3D" id="3.20.20.80">
    <property type="entry name" value="Glycosidases"/>
    <property type="match status" value="1"/>
</dbReference>
<keyword evidence="7 13" id="KW-0732">Signal</keyword>
<name>A0AAV2GL96_9ROSI</name>
<evidence type="ECO:0000256" key="1">
    <source>
        <dbReference type="ARBA" id="ARBA00001412"/>
    </source>
</evidence>
<dbReference type="GO" id="GO:0048046">
    <property type="term" value="C:apoplast"/>
    <property type="evidence" value="ECO:0007669"/>
    <property type="project" value="UniProtKB-SubCell"/>
</dbReference>
<dbReference type="InterPro" id="IPR031330">
    <property type="entry name" value="Gly_Hdrlase_35_cat"/>
</dbReference>
<dbReference type="PRINTS" id="PR00742">
    <property type="entry name" value="GLHYDRLASE35"/>
</dbReference>
<evidence type="ECO:0000256" key="8">
    <source>
        <dbReference type="ARBA" id="ARBA00022801"/>
    </source>
</evidence>
<dbReference type="InterPro" id="IPR019801">
    <property type="entry name" value="Glyco_hydro_35_CS"/>
</dbReference>
<evidence type="ECO:0000256" key="9">
    <source>
        <dbReference type="ARBA" id="ARBA00023180"/>
    </source>
</evidence>
<keyword evidence="8 11" id="KW-0378">Hydrolase</keyword>
<evidence type="ECO:0000256" key="6">
    <source>
        <dbReference type="ARBA" id="ARBA00022525"/>
    </source>
</evidence>
<keyword evidence="6" id="KW-0964">Secreted</keyword>
<evidence type="ECO:0000256" key="5">
    <source>
        <dbReference type="ARBA" id="ARBA00022523"/>
    </source>
</evidence>
<dbReference type="InterPro" id="IPR008979">
    <property type="entry name" value="Galactose-bd-like_sf"/>
</dbReference>
<evidence type="ECO:0000256" key="12">
    <source>
        <dbReference type="RuleBase" id="RU003679"/>
    </source>
</evidence>
<dbReference type="PROSITE" id="PS50228">
    <property type="entry name" value="SUEL_LECTIN"/>
    <property type="match status" value="1"/>
</dbReference>
<protein>
    <recommendedName>
        <fullName evidence="4 11">Beta-galactosidase</fullName>
        <ecNumber evidence="4 11">3.2.1.23</ecNumber>
    </recommendedName>
</protein>
<dbReference type="Pfam" id="PF01301">
    <property type="entry name" value="Glyco_hydro_35"/>
    <property type="match status" value="1"/>
</dbReference>
<evidence type="ECO:0000259" key="14">
    <source>
        <dbReference type="PROSITE" id="PS50228"/>
    </source>
</evidence>
<comment type="subcellular location">
    <subcellularLocation>
        <location evidence="2">Secreted</location>
        <location evidence="2">Extracellular space</location>
        <location evidence="2">Apoplast</location>
    </subcellularLocation>
</comment>
<feature type="domain" description="SUEL-type lectin" evidence="14">
    <location>
        <begin position="761"/>
        <end position="844"/>
    </location>
</feature>
<keyword evidence="16" id="KW-1185">Reference proteome</keyword>
<evidence type="ECO:0000256" key="3">
    <source>
        <dbReference type="ARBA" id="ARBA00009809"/>
    </source>
</evidence>
<evidence type="ECO:0000256" key="7">
    <source>
        <dbReference type="ARBA" id="ARBA00022729"/>
    </source>
</evidence>
<dbReference type="InterPro" id="IPR001944">
    <property type="entry name" value="Glycoside_Hdrlase_35"/>
</dbReference>
<accession>A0AAV2GL96</accession>
<evidence type="ECO:0000256" key="10">
    <source>
        <dbReference type="ARBA" id="ARBA00023295"/>
    </source>
</evidence>
<dbReference type="InterPro" id="IPR000922">
    <property type="entry name" value="Lectin_gal-bd_dom"/>
</dbReference>
<evidence type="ECO:0000256" key="11">
    <source>
        <dbReference type="RuleBase" id="RU000675"/>
    </source>
</evidence>
<evidence type="ECO:0000313" key="15">
    <source>
        <dbReference type="EMBL" id="CAL1410240.1"/>
    </source>
</evidence>
<dbReference type="GO" id="GO:0005975">
    <property type="term" value="P:carbohydrate metabolic process"/>
    <property type="evidence" value="ECO:0007669"/>
    <property type="project" value="InterPro"/>
</dbReference>
<dbReference type="AlphaFoldDB" id="A0AAV2GL96"/>
<dbReference type="Gene3D" id="2.60.120.740">
    <property type="match status" value="1"/>
</dbReference>
<dbReference type="PROSITE" id="PS01182">
    <property type="entry name" value="GLYCOSYL_HYDROL_F35"/>
    <property type="match status" value="1"/>
</dbReference>
<dbReference type="FunFam" id="3.20.20.80:FF:000006">
    <property type="entry name" value="Beta-galactosidase"/>
    <property type="match status" value="1"/>
</dbReference>
<dbReference type="EMBL" id="OZ034822">
    <property type="protein sequence ID" value="CAL1410240.1"/>
    <property type="molecule type" value="Genomic_DNA"/>
</dbReference>